<dbReference type="RefSeq" id="WP_344646682.1">
    <property type="nucleotide sequence ID" value="NZ_BAAAGX010000001.1"/>
</dbReference>
<feature type="domain" description="NodB homology" evidence="3">
    <location>
        <begin position="378"/>
        <end position="583"/>
    </location>
</feature>
<comment type="caution">
    <text evidence="4">The sequence shown here is derived from an EMBL/GenBank/DDBJ whole genome shotgun (WGS) entry which is preliminary data.</text>
</comment>
<keyword evidence="2" id="KW-0732">Signal</keyword>
<dbReference type="CDD" id="cd10918">
    <property type="entry name" value="CE4_NodB_like_5s_6s"/>
    <property type="match status" value="1"/>
</dbReference>
<reference evidence="4 5" key="1">
    <citation type="journal article" date="2019" name="Int. J. Syst. Evol. Microbiol.">
        <title>The Global Catalogue of Microorganisms (GCM) 10K type strain sequencing project: providing services to taxonomists for standard genome sequencing and annotation.</title>
        <authorList>
            <consortium name="The Broad Institute Genomics Platform"/>
            <consortium name="The Broad Institute Genome Sequencing Center for Infectious Disease"/>
            <person name="Wu L."/>
            <person name="Ma J."/>
        </authorList>
    </citation>
    <scope>NUCLEOTIDE SEQUENCE [LARGE SCALE GENOMIC DNA]</scope>
    <source>
        <strain evidence="4 5">JCM 10425</strain>
    </source>
</reference>
<dbReference type="Gene3D" id="3.90.550.10">
    <property type="entry name" value="Spore Coat Polysaccharide Biosynthesis Protein SpsA, Chain A"/>
    <property type="match status" value="1"/>
</dbReference>
<keyword evidence="5" id="KW-1185">Reference proteome</keyword>
<dbReference type="Proteomes" id="UP001500967">
    <property type="component" value="Unassembled WGS sequence"/>
</dbReference>
<dbReference type="Pfam" id="PF00535">
    <property type="entry name" value="Glycos_transf_2"/>
    <property type="match status" value="1"/>
</dbReference>
<sequence length="583" mass="63661">MLEFSVVIPTFNRRDLLVDTLTALGETERPWPCELIVVVDGSTDGSTEAARALSLPLPLRVIEQPNSGAASARNRGAEAARGRYLLFLDDDMIADGRLLVEHAAVLAGGADAVVGTIPIHPDAPASLLREGVERWARLRHERLSRTGGQLTLPDLITGQLSVRAEAFRRISGFDTEFTAGGTFGAEDTDFLYRLLNEGLVARYAPGAVSHQRYVVTPEHNLRQWRQAGRADAALTRKHSGLAPMVARAHGSRTVKGAVLRRTAGRLPGALERAATRAVLARASAARTDLATQWAFTLLRDAQYWQGVREGGGMTDAPGSPRVLAYHAVDDVTDPRLRQYSVTPDQFEQQLDALGSAGFAFIGPQDLLRKLDGEPVPERSVLVSFDDGYVSNYDHAAPVLEKHGIPAILFAVTGELGRWNAWDTASGATRLPLMTARQLTELTDLGWEIGTHTRAHAHLSLLRPAALAGELVRPRDDLASLGLPRPRLLAYPYGEHNLRVRRAAARAGYAAAFALSGARTTMDRGNRYAIPRIEVTRDLSPEALVRLALDPPRRRWQDVRREVRGLGRAAATSVLPERRSRRAC</sequence>
<dbReference type="InterPro" id="IPR001173">
    <property type="entry name" value="Glyco_trans_2-like"/>
</dbReference>
<dbReference type="Pfam" id="PF01522">
    <property type="entry name" value="Polysacc_deac_1"/>
    <property type="match status" value="1"/>
</dbReference>
<protein>
    <recommendedName>
        <fullName evidence="3">NodB homology domain-containing protein</fullName>
    </recommendedName>
</protein>
<dbReference type="PROSITE" id="PS51677">
    <property type="entry name" value="NODB"/>
    <property type="match status" value="1"/>
</dbReference>
<evidence type="ECO:0000313" key="4">
    <source>
        <dbReference type="EMBL" id="GAA0219358.1"/>
    </source>
</evidence>
<proteinExistence type="predicted"/>
<dbReference type="InterPro" id="IPR029044">
    <property type="entry name" value="Nucleotide-diphossugar_trans"/>
</dbReference>
<dbReference type="PANTHER" id="PTHR34216">
    <property type="match status" value="1"/>
</dbReference>
<name>A0ABN0TE53_9ACTN</name>
<organism evidence="4 5">
    <name type="scientific">Cryptosporangium japonicum</name>
    <dbReference type="NCBI Taxonomy" id="80872"/>
    <lineage>
        <taxon>Bacteria</taxon>
        <taxon>Bacillati</taxon>
        <taxon>Actinomycetota</taxon>
        <taxon>Actinomycetes</taxon>
        <taxon>Cryptosporangiales</taxon>
        <taxon>Cryptosporangiaceae</taxon>
        <taxon>Cryptosporangium</taxon>
    </lineage>
</organism>
<comment type="subcellular location">
    <subcellularLocation>
        <location evidence="1">Secreted</location>
    </subcellularLocation>
</comment>
<dbReference type="CDD" id="cd00761">
    <property type="entry name" value="Glyco_tranf_GTA_type"/>
    <property type="match status" value="1"/>
</dbReference>
<dbReference type="Gene3D" id="3.20.20.370">
    <property type="entry name" value="Glycoside hydrolase/deacetylase"/>
    <property type="match status" value="1"/>
</dbReference>
<dbReference type="InterPro" id="IPR051398">
    <property type="entry name" value="Polysacch_Deacetylase"/>
</dbReference>
<dbReference type="EMBL" id="BAAAGX010000001">
    <property type="protein sequence ID" value="GAA0219358.1"/>
    <property type="molecule type" value="Genomic_DNA"/>
</dbReference>
<evidence type="ECO:0000259" key="3">
    <source>
        <dbReference type="PROSITE" id="PS51677"/>
    </source>
</evidence>
<gene>
    <name evidence="4" type="ORF">GCM10009539_00890</name>
</gene>
<dbReference type="InterPro" id="IPR011330">
    <property type="entry name" value="Glyco_hydro/deAcase_b/a-brl"/>
</dbReference>
<evidence type="ECO:0000256" key="2">
    <source>
        <dbReference type="ARBA" id="ARBA00022729"/>
    </source>
</evidence>
<dbReference type="SUPFAM" id="SSF88713">
    <property type="entry name" value="Glycoside hydrolase/deacetylase"/>
    <property type="match status" value="1"/>
</dbReference>
<accession>A0ABN0TE53</accession>
<dbReference type="PANTHER" id="PTHR34216:SF3">
    <property type="entry name" value="POLY-BETA-1,6-N-ACETYL-D-GLUCOSAMINE N-DEACETYLASE"/>
    <property type="match status" value="1"/>
</dbReference>
<dbReference type="InterPro" id="IPR002509">
    <property type="entry name" value="NODB_dom"/>
</dbReference>
<evidence type="ECO:0000313" key="5">
    <source>
        <dbReference type="Proteomes" id="UP001500967"/>
    </source>
</evidence>
<dbReference type="SUPFAM" id="SSF53448">
    <property type="entry name" value="Nucleotide-diphospho-sugar transferases"/>
    <property type="match status" value="1"/>
</dbReference>
<evidence type="ECO:0000256" key="1">
    <source>
        <dbReference type="ARBA" id="ARBA00004613"/>
    </source>
</evidence>